<keyword evidence="3" id="KW-1185">Reference proteome</keyword>
<evidence type="ECO:0000313" key="2">
    <source>
        <dbReference type="EMBL" id="SLK07375.1"/>
    </source>
</evidence>
<reference evidence="3" key="1">
    <citation type="submission" date="2017-02" db="EMBL/GenBank/DDBJ databases">
        <authorList>
            <person name="Varghese N."/>
            <person name="Submissions S."/>
        </authorList>
    </citation>
    <scope>NUCLEOTIDE SEQUENCE [LARGE SCALE GENOMIC DNA]</scope>
    <source>
        <strain evidence="3">SM117</strain>
    </source>
</reference>
<dbReference type="Pfam" id="PF13770">
    <property type="entry name" value="DUF4169"/>
    <property type="match status" value="1"/>
</dbReference>
<feature type="region of interest" description="Disordered" evidence="1">
    <location>
        <begin position="16"/>
        <end position="67"/>
    </location>
</feature>
<proteinExistence type="predicted"/>
<organism evidence="2 3">
    <name type="scientific">Novosphingobium mathurense</name>
    <dbReference type="NCBI Taxonomy" id="428990"/>
    <lineage>
        <taxon>Bacteria</taxon>
        <taxon>Pseudomonadati</taxon>
        <taxon>Pseudomonadota</taxon>
        <taxon>Alphaproteobacteria</taxon>
        <taxon>Sphingomonadales</taxon>
        <taxon>Sphingomonadaceae</taxon>
        <taxon>Novosphingobium</taxon>
    </lineage>
</organism>
<dbReference type="AlphaFoldDB" id="A0A1U6IH87"/>
<dbReference type="Proteomes" id="UP000190989">
    <property type="component" value="Unassembled WGS sequence"/>
</dbReference>
<sequence>MAEIINLRLARKARDRAADKAQAHSNRALHGRTKAERKASEAEAARLDRTLDGAKRERDSDGNGDVD</sequence>
<gene>
    <name evidence="2" type="ORF">SAMN06295987_106208</name>
</gene>
<name>A0A1U6IH87_9SPHN</name>
<dbReference type="STRING" id="428990.SAMN06295987_106208"/>
<protein>
    <recommendedName>
        <fullName evidence="4">DUF4169 domain-containing protein</fullName>
    </recommendedName>
</protein>
<feature type="compositionally biased region" description="Basic and acidic residues" evidence="1">
    <location>
        <begin position="33"/>
        <end position="61"/>
    </location>
</feature>
<dbReference type="InterPro" id="IPR025227">
    <property type="entry name" value="DUF4169"/>
</dbReference>
<accession>A0A1U6IH87</accession>
<dbReference type="EMBL" id="FVZE01000006">
    <property type="protein sequence ID" value="SLK07375.1"/>
    <property type="molecule type" value="Genomic_DNA"/>
</dbReference>
<evidence type="ECO:0008006" key="4">
    <source>
        <dbReference type="Google" id="ProtNLM"/>
    </source>
</evidence>
<evidence type="ECO:0000256" key="1">
    <source>
        <dbReference type="SAM" id="MobiDB-lite"/>
    </source>
</evidence>
<dbReference type="RefSeq" id="WP_079731307.1">
    <property type="nucleotide sequence ID" value="NZ_FVZE01000006.1"/>
</dbReference>
<evidence type="ECO:0000313" key="3">
    <source>
        <dbReference type="Proteomes" id="UP000190989"/>
    </source>
</evidence>